<gene>
    <name evidence="10" type="ORF">H3H32_01365</name>
</gene>
<dbReference type="SUPFAM" id="SSF55874">
    <property type="entry name" value="ATPase domain of HSP90 chaperone/DNA topoisomerase II/histidine kinase"/>
    <property type="match status" value="1"/>
</dbReference>
<dbReference type="Gene3D" id="3.30.565.10">
    <property type="entry name" value="Histidine kinase-like ATPase, C-terminal domain"/>
    <property type="match status" value="1"/>
</dbReference>
<evidence type="ECO:0000256" key="5">
    <source>
        <dbReference type="ARBA" id="ARBA00022692"/>
    </source>
</evidence>
<sequence length="422" mass="48504">MKLLTKTNQIYLTFSLVIYLLTALAFYQIIRLLIYDEVESRLKVERRDFETYVRKHNAWTSAPYFVENKIEVIPVSKRVPIREAFKDTLIENRYDGELIPFRQLTFYEPIHGVIHRVSIRKSLIQTYRLIEVISVAMVLFLGLLLLGMFWFQRKLSGRLWLPFYGTLARIKQFDLNNDTSLQLSKSEITEFNELNDVLQKMAAKMQQDYQSLKEFTENASHEMQTPLALINAKVEQLIQTEQLTETQTNWIESIYQASRRISRLNQGLLLLAKIENRQFSDTQSVDLSALLTEKLTDMEEVLSFKQLSINLQTTAPFAVQLPASLADSLVTNLVNNAIKHNQPNGRIELTSTADQLCLSNTGGQLISDPERLFERFKKESTGPDSVGLGLAIVRQICDSYGLHIAYRETGGIHEFCISHVLT</sequence>
<dbReference type="InterPro" id="IPR003661">
    <property type="entry name" value="HisK_dim/P_dom"/>
</dbReference>
<organism evidence="10 11">
    <name type="scientific">Spirosoma foliorum</name>
    <dbReference type="NCBI Taxonomy" id="2710596"/>
    <lineage>
        <taxon>Bacteria</taxon>
        <taxon>Pseudomonadati</taxon>
        <taxon>Bacteroidota</taxon>
        <taxon>Cytophagia</taxon>
        <taxon>Cytophagales</taxon>
        <taxon>Cytophagaceae</taxon>
        <taxon>Spirosoma</taxon>
    </lineage>
</organism>
<keyword evidence="11" id="KW-1185">Reference proteome</keyword>
<evidence type="ECO:0000313" key="10">
    <source>
        <dbReference type="EMBL" id="QMW03641.1"/>
    </source>
</evidence>
<dbReference type="InterPro" id="IPR003594">
    <property type="entry name" value="HATPase_dom"/>
</dbReference>
<evidence type="ECO:0000256" key="1">
    <source>
        <dbReference type="ARBA" id="ARBA00000085"/>
    </source>
</evidence>
<name>A0A7G5GXP9_9BACT</name>
<dbReference type="SUPFAM" id="SSF47384">
    <property type="entry name" value="Homodimeric domain of signal transducing histidine kinase"/>
    <property type="match status" value="1"/>
</dbReference>
<dbReference type="PROSITE" id="PS50109">
    <property type="entry name" value="HIS_KIN"/>
    <property type="match status" value="1"/>
</dbReference>
<dbReference type="InterPro" id="IPR005467">
    <property type="entry name" value="His_kinase_dom"/>
</dbReference>
<evidence type="ECO:0000313" key="11">
    <source>
        <dbReference type="Proteomes" id="UP000515369"/>
    </source>
</evidence>
<feature type="transmembrane region" description="Helical" evidence="8">
    <location>
        <begin position="129"/>
        <end position="151"/>
    </location>
</feature>
<feature type="transmembrane region" description="Helical" evidence="8">
    <location>
        <begin position="12"/>
        <end position="34"/>
    </location>
</feature>
<dbReference type="EMBL" id="CP059732">
    <property type="protein sequence ID" value="QMW03641.1"/>
    <property type="molecule type" value="Genomic_DNA"/>
</dbReference>
<keyword evidence="4" id="KW-0808">Transferase</keyword>
<keyword evidence="3" id="KW-0597">Phosphoprotein</keyword>
<evidence type="ECO:0000256" key="8">
    <source>
        <dbReference type="SAM" id="Phobius"/>
    </source>
</evidence>
<dbReference type="EC" id="2.7.13.3" evidence="2"/>
<evidence type="ECO:0000256" key="3">
    <source>
        <dbReference type="ARBA" id="ARBA00022553"/>
    </source>
</evidence>
<accession>A0A7G5GXP9</accession>
<dbReference type="Pfam" id="PF02518">
    <property type="entry name" value="HATPase_c"/>
    <property type="match status" value="1"/>
</dbReference>
<dbReference type="SMART" id="SM00388">
    <property type="entry name" value="HisKA"/>
    <property type="match status" value="1"/>
</dbReference>
<dbReference type="GO" id="GO:0005886">
    <property type="term" value="C:plasma membrane"/>
    <property type="evidence" value="ECO:0007669"/>
    <property type="project" value="TreeGrafter"/>
</dbReference>
<dbReference type="SMART" id="SM00387">
    <property type="entry name" value="HATPase_c"/>
    <property type="match status" value="1"/>
</dbReference>
<dbReference type="InterPro" id="IPR050428">
    <property type="entry name" value="TCS_sensor_his_kinase"/>
</dbReference>
<dbReference type="Proteomes" id="UP000515369">
    <property type="component" value="Chromosome"/>
</dbReference>
<evidence type="ECO:0000256" key="2">
    <source>
        <dbReference type="ARBA" id="ARBA00012438"/>
    </source>
</evidence>
<keyword evidence="7 8" id="KW-1133">Transmembrane helix</keyword>
<dbReference type="PANTHER" id="PTHR45436:SF5">
    <property type="entry name" value="SENSOR HISTIDINE KINASE TRCS"/>
    <property type="match status" value="1"/>
</dbReference>
<dbReference type="RefSeq" id="WP_182460898.1">
    <property type="nucleotide sequence ID" value="NZ_CP059732.1"/>
</dbReference>
<dbReference type="InterPro" id="IPR036890">
    <property type="entry name" value="HATPase_C_sf"/>
</dbReference>
<keyword evidence="5 8" id="KW-0812">Transmembrane</keyword>
<dbReference type="InterPro" id="IPR036097">
    <property type="entry name" value="HisK_dim/P_sf"/>
</dbReference>
<dbReference type="KEGG" id="sfol:H3H32_01365"/>
<evidence type="ECO:0000259" key="9">
    <source>
        <dbReference type="PROSITE" id="PS50109"/>
    </source>
</evidence>
<dbReference type="PANTHER" id="PTHR45436">
    <property type="entry name" value="SENSOR HISTIDINE KINASE YKOH"/>
    <property type="match status" value="1"/>
</dbReference>
<comment type="catalytic activity">
    <reaction evidence="1">
        <text>ATP + protein L-histidine = ADP + protein N-phospho-L-histidine.</text>
        <dbReference type="EC" id="2.7.13.3"/>
    </reaction>
</comment>
<dbReference type="CDD" id="cd00082">
    <property type="entry name" value="HisKA"/>
    <property type="match status" value="1"/>
</dbReference>
<feature type="domain" description="Histidine kinase" evidence="9">
    <location>
        <begin position="218"/>
        <end position="412"/>
    </location>
</feature>
<evidence type="ECO:0000256" key="7">
    <source>
        <dbReference type="ARBA" id="ARBA00022989"/>
    </source>
</evidence>
<keyword evidence="8" id="KW-0472">Membrane</keyword>
<dbReference type="AlphaFoldDB" id="A0A7G5GXP9"/>
<dbReference type="GO" id="GO:0000155">
    <property type="term" value="F:phosphorelay sensor kinase activity"/>
    <property type="evidence" value="ECO:0007669"/>
    <property type="project" value="InterPro"/>
</dbReference>
<evidence type="ECO:0000256" key="6">
    <source>
        <dbReference type="ARBA" id="ARBA00022777"/>
    </source>
</evidence>
<reference evidence="10 11" key="1">
    <citation type="submission" date="2020-07" db="EMBL/GenBank/DDBJ databases">
        <title>Spirosoma foliorum sp. nov., isolated from the leaves on the Nejang mountain Korea, Republic of.</title>
        <authorList>
            <person name="Ho H."/>
            <person name="Lee Y.-J."/>
            <person name="Nurcahyanto D.-A."/>
            <person name="Kim S.-G."/>
        </authorList>
    </citation>
    <scope>NUCLEOTIDE SEQUENCE [LARGE SCALE GENOMIC DNA]</scope>
    <source>
        <strain evidence="10 11">PL0136</strain>
    </source>
</reference>
<proteinExistence type="predicted"/>
<evidence type="ECO:0000256" key="4">
    <source>
        <dbReference type="ARBA" id="ARBA00022679"/>
    </source>
</evidence>
<dbReference type="Pfam" id="PF00512">
    <property type="entry name" value="HisKA"/>
    <property type="match status" value="1"/>
</dbReference>
<dbReference type="Gene3D" id="1.10.287.130">
    <property type="match status" value="1"/>
</dbReference>
<protein>
    <recommendedName>
        <fullName evidence="2">histidine kinase</fullName>
        <ecNumber evidence="2">2.7.13.3</ecNumber>
    </recommendedName>
</protein>
<keyword evidence="6 10" id="KW-0418">Kinase</keyword>